<evidence type="ECO:0000256" key="5">
    <source>
        <dbReference type="ARBA" id="ARBA00022801"/>
    </source>
</evidence>
<dbReference type="InterPro" id="IPR051464">
    <property type="entry name" value="Peptidase_M42_aminopept"/>
</dbReference>
<evidence type="ECO:0000256" key="3">
    <source>
        <dbReference type="ARBA" id="ARBA00022670"/>
    </source>
</evidence>
<dbReference type="GO" id="GO:0046872">
    <property type="term" value="F:metal ion binding"/>
    <property type="evidence" value="ECO:0007669"/>
    <property type="project" value="UniProtKB-KW"/>
</dbReference>
<dbReference type="Gene3D" id="3.40.630.10">
    <property type="entry name" value="Zn peptidases"/>
    <property type="match status" value="1"/>
</dbReference>
<dbReference type="InterPro" id="IPR023367">
    <property type="entry name" value="Peptidase_M42_dom2"/>
</dbReference>
<keyword evidence="2 6" id="KW-0031">Aminopeptidase</keyword>
<dbReference type="Proteomes" id="UP000198833">
    <property type="component" value="Unassembled WGS sequence"/>
</dbReference>
<evidence type="ECO:0000313" key="7">
    <source>
        <dbReference type="Proteomes" id="UP000198833"/>
    </source>
</evidence>
<name>A0A1H9H3U2_9LACT</name>
<dbReference type="OrthoDB" id="9772053at2"/>
<reference evidence="6 7" key="1">
    <citation type="submission" date="2016-10" db="EMBL/GenBank/DDBJ databases">
        <authorList>
            <person name="de Groot N.N."/>
        </authorList>
    </citation>
    <scope>NUCLEOTIDE SEQUENCE [LARGE SCALE GENOMIC DNA]</scope>
    <source>
        <strain evidence="6 7">DSM 15695</strain>
    </source>
</reference>
<keyword evidence="3" id="KW-0645">Protease</keyword>
<dbReference type="SUPFAM" id="SSF53187">
    <property type="entry name" value="Zn-dependent exopeptidases"/>
    <property type="match status" value="1"/>
</dbReference>
<sequence>MIDFLPVGGWDVHNVPAHTVIIKSHTGSKIKGITASIPPHFMTEEQKKAPLSFDKLVIDVGTSSKKETESLGIEIGNPIVPDVEFEALNDHLFLGKAFDCRIGCACLLDTYRTYSENLNNNQIALQAVLSSQEEVGERGSTVAAQQIDADIAIVFEGCPADDTFTPKYKIQSAMGKGPMLRHHDVSMITHPGFQRFAIELAKEYNLPLQRSVRKGGGTNGAAYSMSKNGIPCIVIGIPVRYAHSHYCFTDYRDYQNAKALALKIIEILNPKIFKNL</sequence>
<protein>
    <submittedName>
        <fullName evidence="6">Putative aminopeptidase FrvX</fullName>
    </submittedName>
</protein>
<evidence type="ECO:0000313" key="6">
    <source>
        <dbReference type="EMBL" id="SEQ57000.1"/>
    </source>
</evidence>
<organism evidence="6 7">
    <name type="scientific">Ignavigranum ruoffiae</name>
    <dbReference type="NCBI Taxonomy" id="89093"/>
    <lineage>
        <taxon>Bacteria</taxon>
        <taxon>Bacillati</taxon>
        <taxon>Bacillota</taxon>
        <taxon>Bacilli</taxon>
        <taxon>Lactobacillales</taxon>
        <taxon>Aerococcaceae</taxon>
        <taxon>Ignavigranum</taxon>
    </lineage>
</organism>
<dbReference type="PANTHER" id="PTHR32481">
    <property type="entry name" value="AMINOPEPTIDASE"/>
    <property type="match status" value="1"/>
</dbReference>
<accession>A0A1H9H3U2</accession>
<proteinExistence type="inferred from homology"/>
<dbReference type="InterPro" id="IPR008007">
    <property type="entry name" value="Peptidase_M42"/>
</dbReference>
<evidence type="ECO:0000256" key="4">
    <source>
        <dbReference type="ARBA" id="ARBA00022723"/>
    </source>
</evidence>
<dbReference type="GO" id="GO:0006508">
    <property type="term" value="P:proteolysis"/>
    <property type="evidence" value="ECO:0007669"/>
    <property type="project" value="UniProtKB-KW"/>
</dbReference>
<keyword evidence="7" id="KW-1185">Reference proteome</keyword>
<keyword evidence="4" id="KW-0479">Metal-binding</keyword>
<gene>
    <name evidence="6" type="ORF">SAMN04488558_1244</name>
</gene>
<dbReference type="PANTHER" id="PTHR32481:SF0">
    <property type="entry name" value="AMINOPEPTIDASE YPDE-RELATED"/>
    <property type="match status" value="1"/>
</dbReference>
<dbReference type="GO" id="GO:0004177">
    <property type="term" value="F:aminopeptidase activity"/>
    <property type="evidence" value="ECO:0007669"/>
    <property type="project" value="UniProtKB-KW"/>
</dbReference>
<dbReference type="AlphaFoldDB" id="A0A1H9H3U2"/>
<evidence type="ECO:0000256" key="2">
    <source>
        <dbReference type="ARBA" id="ARBA00022438"/>
    </source>
</evidence>
<evidence type="ECO:0000256" key="1">
    <source>
        <dbReference type="ARBA" id="ARBA00006272"/>
    </source>
</evidence>
<dbReference type="Gene3D" id="2.40.30.40">
    <property type="entry name" value="Peptidase M42, domain 2"/>
    <property type="match status" value="1"/>
</dbReference>
<keyword evidence="5" id="KW-0378">Hydrolase</keyword>
<comment type="similarity">
    <text evidence="1">Belongs to the peptidase M42 family.</text>
</comment>
<dbReference type="SUPFAM" id="SSF101821">
    <property type="entry name" value="Aminopeptidase/glucanase lid domain"/>
    <property type="match status" value="1"/>
</dbReference>
<dbReference type="EMBL" id="FOEN01000024">
    <property type="protein sequence ID" value="SEQ57000.1"/>
    <property type="molecule type" value="Genomic_DNA"/>
</dbReference>
<dbReference type="STRING" id="89093.SAMN04488558_1244"/>
<dbReference type="Pfam" id="PF05343">
    <property type="entry name" value="Peptidase_M42"/>
    <property type="match status" value="1"/>
</dbReference>